<dbReference type="GO" id="GO:0005868">
    <property type="term" value="C:cytoplasmic dynein complex"/>
    <property type="evidence" value="ECO:0007669"/>
    <property type="project" value="TreeGrafter"/>
</dbReference>
<reference evidence="2 3" key="1">
    <citation type="submission" date="2014-11" db="EMBL/GenBank/DDBJ databases">
        <title>Genetic blueprint of the zoonotic pathogen Toxocara canis.</title>
        <authorList>
            <person name="Zhu X.-Q."/>
            <person name="Korhonen P.K."/>
            <person name="Cai H."/>
            <person name="Young N.D."/>
            <person name="Nejsum P."/>
            <person name="von Samson-Himmelstjerna G."/>
            <person name="Boag P.R."/>
            <person name="Tan P."/>
            <person name="Li Q."/>
            <person name="Min J."/>
            <person name="Yang Y."/>
            <person name="Wang X."/>
            <person name="Fang X."/>
            <person name="Hall R.S."/>
            <person name="Hofmann A."/>
            <person name="Sternberg P.W."/>
            <person name="Jex A.R."/>
            <person name="Gasser R.B."/>
        </authorList>
    </citation>
    <scope>NUCLEOTIDE SEQUENCE [LARGE SCALE GENOMIC DNA]</scope>
    <source>
        <strain evidence="2">PN_DK_2014</strain>
    </source>
</reference>
<evidence type="ECO:0000313" key="2">
    <source>
        <dbReference type="EMBL" id="KHN83647.1"/>
    </source>
</evidence>
<dbReference type="PANTHER" id="PTHR11886">
    <property type="entry name" value="DYNEIN LIGHT CHAIN"/>
    <property type="match status" value="1"/>
</dbReference>
<organism evidence="2 3">
    <name type="scientific">Toxocara canis</name>
    <name type="common">Canine roundworm</name>
    <dbReference type="NCBI Taxonomy" id="6265"/>
    <lineage>
        <taxon>Eukaryota</taxon>
        <taxon>Metazoa</taxon>
        <taxon>Ecdysozoa</taxon>
        <taxon>Nematoda</taxon>
        <taxon>Chromadorea</taxon>
        <taxon>Rhabditida</taxon>
        <taxon>Spirurina</taxon>
        <taxon>Ascaridomorpha</taxon>
        <taxon>Ascaridoidea</taxon>
        <taxon>Toxocaridae</taxon>
        <taxon>Toxocara</taxon>
    </lineage>
</organism>
<sequence length="557" mass="63959">MVFQVMADDWPTDDIITHDAEEQIRCKPLKERKKEKFETEENTDWRRRSVETPSEGSTLTTNESSSVISDADRERSYASSVISDKLDDQTFEGEEVSESDEEAYWNEILAAEAERALERAHIAHPTFFDDDSNRYGPNVTIISSSTSGSNEEFAIKAAAKTFQQLPADMMIMARIIKKQCEEKFGNPWHCIVADGNVGFYSRNDEHTHFTFKKTTVYMFRHQSYEPDDVRIRRLSNQDSAVMAIEIPDRVTVMANGMNREKREYALRLAIDAIATCGTDKDNSRIAERIVDRFEQVYGSHFHCAVTDANLGYHVLYDPDNIILFRIGDLTICLFKENFNEDDPFISVHPFHERKNSGVLVPLVTLRRNYVVKNGMHSQMLQFAVSIAQKAISENKSVEKIAHNIRTEFESRYDGPYHCIVATQQFGFYVHYDEKYYARFVVDNHYVLIFRAKDIPAKDLRVTRYIPIGCAAPDIRVVSSGMTRPRERFAIDLVSEGIQRFVGDKMRAARHVVERFEERHGSPYHCAMSEGELGFSVHHGAAMHFKIGSTAVFLFRNI</sequence>
<proteinExistence type="predicted"/>
<feature type="region of interest" description="Disordered" evidence="1">
    <location>
        <begin position="27"/>
        <end position="73"/>
    </location>
</feature>
<dbReference type="GO" id="GO:0045505">
    <property type="term" value="F:dynein intermediate chain binding"/>
    <property type="evidence" value="ECO:0007669"/>
    <property type="project" value="TreeGrafter"/>
</dbReference>
<name>A0A0B2VQD3_TOXCA</name>
<dbReference type="SUPFAM" id="SSF54648">
    <property type="entry name" value="DLC"/>
    <property type="match status" value="4"/>
</dbReference>
<dbReference type="STRING" id="6265.A0A0B2VQD3"/>
<dbReference type="EMBL" id="JPKZ01001174">
    <property type="protein sequence ID" value="KHN83647.1"/>
    <property type="molecule type" value="Genomic_DNA"/>
</dbReference>
<dbReference type="OrthoDB" id="6506078at2759"/>
<protein>
    <submittedName>
        <fullName evidence="2">Uncharacterized protein</fullName>
    </submittedName>
</protein>
<dbReference type="Proteomes" id="UP000031036">
    <property type="component" value="Unassembled WGS sequence"/>
</dbReference>
<evidence type="ECO:0000256" key="1">
    <source>
        <dbReference type="SAM" id="MobiDB-lite"/>
    </source>
</evidence>
<dbReference type="GO" id="GO:0007017">
    <property type="term" value="P:microtubule-based process"/>
    <property type="evidence" value="ECO:0007669"/>
    <property type="project" value="InterPro"/>
</dbReference>
<dbReference type="InterPro" id="IPR037177">
    <property type="entry name" value="DLC_sf"/>
</dbReference>
<feature type="compositionally biased region" description="Polar residues" evidence="1">
    <location>
        <begin position="51"/>
        <end position="68"/>
    </location>
</feature>
<evidence type="ECO:0000313" key="3">
    <source>
        <dbReference type="Proteomes" id="UP000031036"/>
    </source>
</evidence>
<comment type="caution">
    <text evidence="2">The sequence shown here is derived from an EMBL/GenBank/DDBJ whole genome shotgun (WGS) entry which is preliminary data.</text>
</comment>
<dbReference type="PANTHER" id="PTHR11886:SF35">
    <property type="entry name" value="DYNEIN LIGHT CHAIN"/>
    <property type="match status" value="1"/>
</dbReference>
<dbReference type="SMART" id="SM01375">
    <property type="entry name" value="Dynein_light"/>
    <property type="match status" value="4"/>
</dbReference>
<dbReference type="Pfam" id="PF01221">
    <property type="entry name" value="Dynein_light"/>
    <property type="match status" value="4"/>
</dbReference>
<dbReference type="Gene3D" id="3.30.740.10">
    <property type="entry name" value="Protein Inhibitor Of Neuronal Nitric Oxide Synthase"/>
    <property type="match status" value="4"/>
</dbReference>
<dbReference type="CDD" id="cd21450">
    <property type="entry name" value="DLC-like_DYNLL1-like"/>
    <property type="match status" value="3"/>
</dbReference>
<keyword evidence="3" id="KW-1185">Reference proteome</keyword>
<accession>A0A0B2VQD3</accession>
<feature type="compositionally biased region" description="Basic and acidic residues" evidence="1">
    <location>
        <begin position="27"/>
        <end position="50"/>
    </location>
</feature>
<gene>
    <name evidence="2" type="ORF">Tcan_14401</name>
</gene>
<dbReference type="AlphaFoldDB" id="A0A0B2VQD3"/>
<dbReference type="InterPro" id="IPR001372">
    <property type="entry name" value="Dynein_light_chain_typ-1/2"/>
</dbReference>